<dbReference type="PROSITE" id="PS51257">
    <property type="entry name" value="PROKAR_LIPOPROTEIN"/>
    <property type="match status" value="1"/>
</dbReference>
<gene>
    <name evidence="2" type="ORF">ACFQEY_00490</name>
</gene>
<accession>A0ABD5UE38</accession>
<dbReference type="Proteomes" id="UP001596333">
    <property type="component" value="Unassembled WGS sequence"/>
</dbReference>
<evidence type="ECO:0000313" key="2">
    <source>
        <dbReference type="EMBL" id="MFC6887536.1"/>
    </source>
</evidence>
<name>A0ABD5UE38_9EURY</name>
<sequence>MKRRQYLAAVGVATVGALAGCSGGSGAEVSGTVRDPDNSTHNVDVESGQTLRVEVENTEGPMTAVRVNTPDGDRAIDETVDTEATFTHTAESTGAYRVTIVPTGSASYEIHIDTDE</sequence>
<dbReference type="EMBL" id="JBHSXI010000001">
    <property type="protein sequence ID" value="MFC6887536.1"/>
    <property type="molecule type" value="Genomic_DNA"/>
</dbReference>
<evidence type="ECO:0000256" key="1">
    <source>
        <dbReference type="SAM" id="MobiDB-lite"/>
    </source>
</evidence>
<dbReference type="Gene3D" id="2.60.120.380">
    <property type="match status" value="1"/>
</dbReference>
<protein>
    <submittedName>
        <fullName evidence="2">Uncharacterized protein</fullName>
    </submittedName>
</protein>
<organism evidence="2 3">
    <name type="scientific">Halorubrum trueperi</name>
    <dbReference type="NCBI Taxonomy" id="2004704"/>
    <lineage>
        <taxon>Archaea</taxon>
        <taxon>Methanobacteriati</taxon>
        <taxon>Methanobacteriota</taxon>
        <taxon>Stenosarchaea group</taxon>
        <taxon>Halobacteria</taxon>
        <taxon>Halobacteriales</taxon>
        <taxon>Haloferacaceae</taxon>
        <taxon>Halorubrum</taxon>
    </lineage>
</organism>
<dbReference type="AlphaFoldDB" id="A0ABD5UE38"/>
<dbReference type="RefSeq" id="WP_379763688.1">
    <property type="nucleotide sequence ID" value="NZ_JBHSXI010000001.1"/>
</dbReference>
<keyword evidence="3" id="KW-1185">Reference proteome</keyword>
<feature type="region of interest" description="Disordered" evidence="1">
    <location>
        <begin position="21"/>
        <end position="43"/>
    </location>
</feature>
<reference evidence="2 3" key="1">
    <citation type="journal article" date="2019" name="Int. J. Syst. Evol. Microbiol.">
        <title>The Global Catalogue of Microorganisms (GCM) 10K type strain sequencing project: providing services to taxonomists for standard genome sequencing and annotation.</title>
        <authorList>
            <consortium name="The Broad Institute Genomics Platform"/>
            <consortium name="The Broad Institute Genome Sequencing Center for Infectious Disease"/>
            <person name="Wu L."/>
            <person name="Ma J."/>
        </authorList>
    </citation>
    <scope>NUCLEOTIDE SEQUENCE [LARGE SCALE GENOMIC DNA]</scope>
    <source>
        <strain evidence="2 3">Y73</strain>
    </source>
</reference>
<comment type="caution">
    <text evidence="2">The sequence shown here is derived from an EMBL/GenBank/DDBJ whole genome shotgun (WGS) entry which is preliminary data.</text>
</comment>
<proteinExistence type="predicted"/>
<evidence type="ECO:0000313" key="3">
    <source>
        <dbReference type="Proteomes" id="UP001596333"/>
    </source>
</evidence>